<dbReference type="KEGG" id="plu:plu3525"/>
<dbReference type="EMBL" id="BX571870">
    <property type="protein sequence ID" value="CAE15898.1"/>
    <property type="molecule type" value="Genomic_DNA"/>
</dbReference>
<gene>
    <name evidence="1" type="ordered locus">plu3525</name>
</gene>
<dbReference type="HOGENOM" id="CLU_3156090_0_0_6"/>
<dbReference type="Proteomes" id="UP000002514">
    <property type="component" value="Chromosome"/>
</dbReference>
<evidence type="ECO:0000313" key="2">
    <source>
        <dbReference type="Proteomes" id="UP000002514"/>
    </source>
</evidence>
<organism evidence="1 2">
    <name type="scientific">Photorhabdus laumondii subsp. laumondii (strain DSM 15139 / CIP 105565 / TT01)</name>
    <name type="common">Photorhabdus luminescens subsp. laumondii</name>
    <dbReference type="NCBI Taxonomy" id="243265"/>
    <lineage>
        <taxon>Bacteria</taxon>
        <taxon>Pseudomonadati</taxon>
        <taxon>Pseudomonadota</taxon>
        <taxon>Gammaproteobacteria</taxon>
        <taxon>Enterobacterales</taxon>
        <taxon>Morganellaceae</taxon>
        <taxon>Photorhabdus</taxon>
    </lineage>
</organism>
<reference evidence="2" key="1">
    <citation type="journal article" date="2003" name="Nat. Biotechnol.">
        <title>The genome sequence of the entomopathogenic bacterium Photorhabdus luminescens.</title>
        <authorList>
            <person name="Duchaud E."/>
            <person name="Rusniok C."/>
            <person name="Frangeul L."/>
            <person name="Buchrieser C."/>
            <person name="Givaudan A."/>
            <person name="Taourit S."/>
            <person name="Bocs S."/>
            <person name="Boursaux-Eude C."/>
            <person name="Chandler M."/>
            <person name="Charles J.-F."/>
            <person name="Dassa E."/>
            <person name="Derose R."/>
            <person name="Derzelle S."/>
            <person name="Freyssinet G."/>
            <person name="Gaudriault S."/>
            <person name="Medigue C."/>
            <person name="Lanois A."/>
            <person name="Powell K."/>
            <person name="Siguier P."/>
            <person name="Vincent R."/>
            <person name="Wingate V."/>
            <person name="Zouine M."/>
            <person name="Glaser P."/>
            <person name="Boemare N."/>
            <person name="Danchin A."/>
            <person name="Kunst F."/>
        </authorList>
    </citation>
    <scope>NUCLEOTIDE SEQUENCE [LARGE SCALE GENOMIC DNA]</scope>
    <source>
        <strain evidence="2">DSM 15139 / CIP 105565 / TT01</strain>
    </source>
</reference>
<name>Q7N1F1_PHOLL</name>
<protein>
    <submittedName>
        <fullName evidence="1">Photorhabdus luminescens subsp. laumondii TTO1 complete genome segment 12/17</fullName>
    </submittedName>
</protein>
<sequence>MKGLILKVQCEKGTTIWEVVSVFKEMYDSDVFPALTIKSDECGKRIGH</sequence>
<keyword evidence="2" id="KW-1185">Reference proteome</keyword>
<dbReference type="AlphaFoldDB" id="Q7N1F1"/>
<evidence type="ECO:0000313" key="1">
    <source>
        <dbReference type="EMBL" id="CAE15898.1"/>
    </source>
</evidence>
<proteinExistence type="predicted"/>
<accession>Q7N1F1</accession>